<dbReference type="EMBL" id="JBHSIM010000003">
    <property type="protein sequence ID" value="MFC4831279.1"/>
    <property type="molecule type" value="Genomic_DNA"/>
</dbReference>
<keyword evidence="1" id="KW-0805">Transcription regulation</keyword>
<organism evidence="4 5">
    <name type="scientific">Actinomycetospora chibensis</name>
    <dbReference type="NCBI Taxonomy" id="663606"/>
    <lineage>
        <taxon>Bacteria</taxon>
        <taxon>Bacillati</taxon>
        <taxon>Actinomycetota</taxon>
        <taxon>Actinomycetes</taxon>
        <taxon>Pseudonocardiales</taxon>
        <taxon>Pseudonocardiaceae</taxon>
        <taxon>Actinomycetospora</taxon>
    </lineage>
</organism>
<comment type="caution">
    <text evidence="4">The sequence shown here is derived from an EMBL/GenBank/DDBJ whole genome shotgun (WGS) entry which is preliminary data.</text>
</comment>
<dbReference type="InterPro" id="IPR036390">
    <property type="entry name" value="WH_DNA-bd_sf"/>
</dbReference>
<accession>A0ABV9RCH1</accession>
<dbReference type="PANTHER" id="PTHR34580:SF1">
    <property type="entry name" value="PROTEIN PAFC"/>
    <property type="match status" value="1"/>
</dbReference>
<dbReference type="Gene3D" id="1.10.10.10">
    <property type="entry name" value="Winged helix-like DNA-binding domain superfamily/Winged helix DNA-binding domain"/>
    <property type="match status" value="1"/>
</dbReference>
<dbReference type="PANTHER" id="PTHR34580">
    <property type="match status" value="1"/>
</dbReference>
<reference evidence="5" key="1">
    <citation type="journal article" date="2019" name="Int. J. Syst. Evol. Microbiol.">
        <title>The Global Catalogue of Microorganisms (GCM) 10K type strain sequencing project: providing services to taxonomists for standard genome sequencing and annotation.</title>
        <authorList>
            <consortium name="The Broad Institute Genomics Platform"/>
            <consortium name="The Broad Institute Genome Sequencing Center for Infectious Disease"/>
            <person name="Wu L."/>
            <person name="Ma J."/>
        </authorList>
    </citation>
    <scope>NUCLEOTIDE SEQUENCE [LARGE SCALE GENOMIC DNA]</scope>
    <source>
        <strain evidence="5">CCUG 50347</strain>
    </source>
</reference>
<feature type="domain" description="HTH deoR-type" evidence="3">
    <location>
        <begin position="2"/>
        <end position="58"/>
    </location>
</feature>
<dbReference type="InterPro" id="IPR051534">
    <property type="entry name" value="CBASS_pafABC_assoc_protein"/>
</dbReference>
<dbReference type="InterPro" id="IPR013196">
    <property type="entry name" value="HTH_11"/>
</dbReference>
<protein>
    <submittedName>
        <fullName evidence="4">HTH domain-containing protein</fullName>
    </submittedName>
</protein>
<name>A0ABV9RCH1_9PSEU</name>
<dbReference type="SUPFAM" id="SSF46785">
    <property type="entry name" value="Winged helix' DNA-binding domain"/>
    <property type="match status" value="1"/>
</dbReference>
<sequence>MRAGRLVALASLLQSQGRLTGADLAARLEVSRRTVLRDIEALIGAGVPIYSVHGPGGGFALLDQQASLPAVGLGWRAPRRQPRRARARIAPQGATLAAVLGRLPPLRPRPDAVADPRGWGEVSFRWHSLEHTAADVLSLGPLIEITHPPELRDRVADLAGRTHALYEPGAT</sequence>
<evidence type="ECO:0000259" key="3">
    <source>
        <dbReference type="PROSITE" id="PS51000"/>
    </source>
</evidence>
<gene>
    <name evidence="4" type="ORF">ACFPEL_02545</name>
</gene>
<dbReference type="Pfam" id="PF25583">
    <property type="entry name" value="WCX"/>
    <property type="match status" value="1"/>
</dbReference>
<proteinExistence type="predicted"/>
<evidence type="ECO:0000313" key="5">
    <source>
        <dbReference type="Proteomes" id="UP001595909"/>
    </source>
</evidence>
<dbReference type="InterPro" id="IPR001034">
    <property type="entry name" value="DeoR_HTH"/>
</dbReference>
<dbReference type="PROSITE" id="PS51000">
    <property type="entry name" value="HTH_DEOR_2"/>
    <property type="match status" value="1"/>
</dbReference>
<keyword evidence="2" id="KW-0804">Transcription</keyword>
<keyword evidence="5" id="KW-1185">Reference proteome</keyword>
<evidence type="ECO:0000256" key="1">
    <source>
        <dbReference type="ARBA" id="ARBA00023015"/>
    </source>
</evidence>
<dbReference type="RefSeq" id="WP_337994118.1">
    <property type="nucleotide sequence ID" value="NZ_BAABHN010000003.1"/>
</dbReference>
<evidence type="ECO:0000313" key="4">
    <source>
        <dbReference type="EMBL" id="MFC4831279.1"/>
    </source>
</evidence>
<dbReference type="Pfam" id="PF08279">
    <property type="entry name" value="HTH_11"/>
    <property type="match status" value="1"/>
</dbReference>
<dbReference type="InterPro" id="IPR036388">
    <property type="entry name" value="WH-like_DNA-bd_sf"/>
</dbReference>
<dbReference type="InterPro" id="IPR057727">
    <property type="entry name" value="WCX_dom"/>
</dbReference>
<dbReference type="Proteomes" id="UP001595909">
    <property type="component" value="Unassembled WGS sequence"/>
</dbReference>
<evidence type="ECO:0000256" key="2">
    <source>
        <dbReference type="ARBA" id="ARBA00023163"/>
    </source>
</evidence>